<protein>
    <submittedName>
        <fullName evidence="6">Response regulator transcription factor</fullName>
    </submittedName>
</protein>
<keyword evidence="1" id="KW-0805">Transcription regulation</keyword>
<feature type="domain" description="HTH luxR-type" evidence="5">
    <location>
        <begin position="397"/>
        <end position="462"/>
    </location>
</feature>
<keyword evidence="4" id="KW-0812">Transmembrane</keyword>
<feature type="transmembrane region" description="Helical" evidence="4">
    <location>
        <begin position="316"/>
        <end position="340"/>
    </location>
</feature>
<keyword evidence="7" id="KW-1185">Reference proteome</keyword>
<proteinExistence type="predicted"/>
<dbReference type="InterPro" id="IPR000792">
    <property type="entry name" value="Tscrpt_reg_LuxR_C"/>
</dbReference>
<dbReference type="RefSeq" id="WP_185904491.1">
    <property type="nucleotide sequence ID" value="NZ_JACMSE010000002.1"/>
</dbReference>
<dbReference type="PANTHER" id="PTHR44688:SF16">
    <property type="entry name" value="DNA-BINDING TRANSCRIPTIONAL ACTIVATOR DEVR_DOSR"/>
    <property type="match status" value="1"/>
</dbReference>
<evidence type="ECO:0000313" key="7">
    <source>
        <dbReference type="Proteomes" id="UP000587396"/>
    </source>
</evidence>
<keyword evidence="4" id="KW-1133">Transmembrane helix</keyword>
<feature type="transmembrane region" description="Helical" evidence="4">
    <location>
        <begin position="227"/>
        <end position="251"/>
    </location>
</feature>
<feature type="transmembrane region" description="Helical" evidence="4">
    <location>
        <begin position="159"/>
        <end position="179"/>
    </location>
</feature>
<feature type="transmembrane region" description="Helical" evidence="4">
    <location>
        <begin position="199"/>
        <end position="221"/>
    </location>
</feature>
<evidence type="ECO:0000256" key="4">
    <source>
        <dbReference type="SAM" id="Phobius"/>
    </source>
</evidence>
<dbReference type="Gene3D" id="1.10.10.10">
    <property type="entry name" value="Winged helix-like DNA-binding domain superfamily/Winged helix DNA-binding domain"/>
    <property type="match status" value="1"/>
</dbReference>
<feature type="transmembrane region" description="Helical" evidence="4">
    <location>
        <begin position="12"/>
        <end position="31"/>
    </location>
</feature>
<evidence type="ECO:0000256" key="3">
    <source>
        <dbReference type="ARBA" id="ARBA00023163"/>
    </source>
</evidence>
<dbReference type="EMBL" id="JACMSE010000002">
    <property type="protein sequence ID" value="MBC2888519.1"/>
    <property type="molecule type" value="Genomic_DNA"/>
</dbReference>
<feature type="transmembrane region" description="Helical" evidence="4">
    <location>
        <begin position="347"/>
        <end position="369"/>
    </location>
</feature>
<dbReference type="InterPro" id="IPR016032">
    <property type="entry name" value="Sig_transdc_resp-reg_C-effctor"/>
</dbReference>
<name>A0A842JGX3_9ACTN</name>
<evidence type="ECO:0000256" key="1">
    <source>
        <dbReference type="ARBA" id="ARBA00023015"/>
    </source>
</evidence>
<dbReference type="SMART" id="SM00421">
    <property type="entry name" value="HTH_LUXR"/>
    <property type="match status" value="1"/>
</dbReference>
<dbReference type="AlphaFoldDB" id="A0A842JGX3"/>
<gene>
    <name evidence="6" type="ORF">H7313_04025</name>
</gene>
<keyword evidence="2" id="KW-0238">DNA-binding</keyword>
<reference evidence="6 7" key="1">
    <citation type="submission" date="2020-08" db="EMBL/GenBank/DDBJ databases">
        <authorList>
            <person name="Liu C."/>
            <person name="Sun Q."/>
        </authorList>
    </citation>
    <scope>NUCLEOTIDE SEQUENCE [LARGE SCALE GENOMIC DNA]</scope>
    <source>
        <strain evidence="6 7">N22</strain>
    </source>
</reference>
<sequence>MKVKKAHVRTMLPVASAGLACFWAWFYFALLSPYPAEHAGKEASLYLKLAFLVGMVAAMLLVYAKRNLFNRTERDPLPRAAALLTLPFGLFNIMAHYLPVSTAAFAVAWFLAGCGFSLIFLLWPKVFMVGWQKDVGAYLSASALVGAVLYLFACELRPPYGDVALVLLPLASLAVFHYVRTHIVGSEQEPEAPLEQTRLFPLTGFTVAVFGALFGIALYLLCANLDAVNPLAVAAAIACGAGLHLALSVLVKRYLTFGTAEKLSLLLLVVGFLGLAFLGPNLMLACCLFIVGVYVYLDFSNMSALVGFASGHPSPFWRIARGQLVLPVGMIVSWIACMIIEHTNPNLFAYVPYLALGLLLALALLAAFVPFKDNTFADKTVKGEIVEGGYFKQRCNQAAQTYKLSNREQEILYYLAKGRNAQFIADELNISAYTAKTHVYHIYQKMGINSQQELISIVDSTEIVYQ</sequence>
<evidence type="ECO:0000256" key="2">
    <source>
        <dbReference type="ARBA" id="ARBA00023125"/>
    </source>
</evidence>
<keyword evidence="4" id="KW-0472">Membrane</keyword>
<dbReference type="GO" id="GO:0006355">
    <property type="term" value="P:regulation of DNA-templated transcription"/>
    <property type="evidence" value="ECO:0007669"/>
    <property type="project" value="InterPro"/>
</dbReference>
<accession>A0A842JGX3</accession>
<organism evidence="6 7">
    <name type="scientific">Gordonibacter massiliensis</name>
    <name type="common">ex Traore et al. 2017</name>
    <dbReference type="NCBI Taxonomy" id="1841863"/>
    <lineage>
        <taxon>Bacteria</taxon>
        <taxon>Bacillati</taxon>
        <taxon>Actinomycetota</taxon>
        <taxon>Coriobacteriia</taxon>
        <taxon>Eggerthellales</taxon>
        <taxon>Eggerthellaceae</taxon>
        <taxon>Gordonibacter</taxon>
    </lineage>
</organism>
<dbReference type="PRINTS" id="PR00038">
    <property type="entry name" value="HTHLUXR"/>
</dbReference>
<evidence type="ECO:0000313" key="6">
    <source>
        <dbReference type="EMBL" id="MBC2888519.1"/>
    </source>
</evidence>
<dbReference type="Proteomes" id="UP000587396">
    <property type="component" value="Unassembled WGS sequence"/>
</dbReference>
<feature type="transmembrane region" description="Helical" evidence="4">
    <location>
        <begin position="135"/>
        <end position="153"/>
    </location>
</feature>
<dbReference type="GO" id="GO:0003677">
    <property type="term" value="F:DNA binding"/>
    <property type="evidence" value="ECO:0007669"/>
    <property type="project" value="UniProtKB-KW"/>
</dbReference>
<dbReference type="PANTHER" id="PTHR44688">
    <property type="entry name" value="DNA-BINDING TRANSCRIPTIONAL ACTIVATOR DEVR_DOSR"/>
    <property type="match status" value="1"/>
</dbReference>
<dbReference type="Pfam" id="PF00196">
    <property type="entry name" value="GerE"/>
    <property type="match status" value="1"/>
</dbReference>
<keyword evidence="3" id="KW-0804">Transcription</keyword>
<dbReference type="PROSITE" id="PS51257">
    <property type="entry name" value="PROKAR_LIPOPROTEIN"/>
    <property type="match status" value="1"/>
</dbReference>
<feature type="transmembrane region" description="Helical" evidence="4">
    <location>
        <begin position="43"/>
        <end position="64"/>
    </location>
</feature>
<feature type="transmembrane region" description="Helical" evidence="4">
    <location>
        <begin position="103"/>
        <end position="123"/>
    </location>
</feature>
<evidence type="ECO:0000259" key="5">
    <source>
        <dbReference type="PROSITE" id="PS50043"/>
    </source>
</evidence>
<feature type="transmembrane region" description="Helical" evidence="4">
    <location>
        <begin position="76"/>
        <end position="97"/>
    </location>
</feature>
<dbReference type="CDD" id="cd06170">
    <property type="entry name" value="LuxR_C_like"/>
    <property type="match status" value="1"/>
</dbReference>
<feature type="transmembrane region" description="Helical" evidence="4">
    <location>
        <begin position="263"/>
        <end position="296"/>
    </location>
</feature>
<comment type="caution">
    <text evidence="6">The sequence shown here is derived from an EMBL/GenBank/DDBJ whole genome shotgun (WGS) entry which is preliminary data.</text>
</comment>
<dbReference type="SUPFAM" id="SSF46894">
    <property type="entry name" value="C-terminal effector domain of the bipartite response regulators"/>
    <property type="match status" value="1"/>
</dbReference>
<dbReference type="InterPro" id="IPR036388">
    <property type="entry name" value="WH-like_DNA-bd_sf"/>
</dbReference>
<dbReference type="PROSITE" id="PS50043">
    <property type="entry name" value="HTH_LUXR_2"/>
    <property type="match status" value="1"/>
</dbReference>